<evidence type="ECO:0000313" key="2">
    <source>
        <dbReference type="EMBL" id="MCP2256414.1"/>
    </source>
</evidence>
<keyword evidence="1" id="KW-1133">Transmembrane helix</keyword>
<feature type="transmembrane region" description="Helical" evidence="1">
    <location>
        <begin position="235"/>
        <end position="256"/>
    </location>
</feature>
<comment type="caution">
    <text evidence="2">The sequence shown here is derived from an EMBL/GenBank/DDBJ whole genome shotgun (WGS) entry which is preliminary data.</text>
</comment>
<gene>
    <name evidence="2" type="ORF">LX15_000097</name>
</gene>
<feature type="transmembrane region" description="Helical" evidence="1">
    <location>
        <begin position="29"/>
        <end position="49"/>
    </location>
</feature>
<sequence>MAEIPAGAPEDLGPLVSVHRVANRRRLGVAVRALGITALATIVAVGLLAVEDGGIMSGSGTSRVARISVMLALVGLFVTVSYGTKALRGGQNEHFQLREHGLVHVTARRTRMWEWDDLATIRIRARARPPALAVALGSHYQARITRMDGRGITITGLTEGHEALGHAIAQHCEQVGERINRRLRWVWLALTAPCVLAIVLIVNHINDHQDGRQVIDHGGYREEIYTPGLTDSTTFLLTMGIAASSLLTCVFLAMFLRTFTRK</sequence>
<feature type="transmembrane region" description="Helical" evidence="1">
    <location>
        <begin position="185"/>
        <end position="205"/>
    </location>
</feature>
<proteinExistence type="predicted"/>
<evidence type="ECO:0000256" key="1">
    <source>
        <dbReference type="SAM" id="Phobius"/>
    </source>
</evidence>
<evidence type="ECO:0000313" key="3">
    <source>
        <dbReference type="Proteomes" id="UP001205311"/>
    </source>
</evidence>
<dbReference type="EMBL" id="JAMTCP010000001">
    <property type="protein sequence ID" value="MCP2256414.1"/>
    <property type="molecule type" value="Genomic_DNA"/>
</dbReference>
<reference evidence="2 3" key="1">
    <citation type="submission" date="2022-06" db="EMBL/GenBank/DDBJ databases">
        <title>Genomic Encyclopedia of Archaeal and Bacterial Type Strains, Phase II (KMG-II): from individual species to whole genera.</title>
        <authorList>
            <person name="Goeker M."/>
        </authorList>
    </citation>
    <scope>NUCLEOTIDE SEQUENCE [LARGE SCALE GENOMIC DNA]</scope>
    <source>
        <strain evidence="2 3">DSM 40477</strain>
    </source>
</reference>
<feature type="transmembrane region" description="Helical" evidence="1">
    <location>
        <begin position="64"/>
        <end position="83"/>
    </location>
</feature>
<organism evidence="2 3">
    <name type="scientific">Streptoalloteichus tenebrarius (strain ATCC 17920 / DSM 40477 / JCM 4838 / CBS 697.72 / NBRC 16177 / NCIMB 11028 / NRRL B-12390 / A12253. 1 / ISP 5477)</name>
    <name type="common">Streptomyces tenebrarius</name>
    <dbReference type="NCBI Taxonomy" id="1933"/>
    <lineage>
        <taxon>Bacteria</taxon>
        <taxon>Bacillati</taxon>
        <taxon>Actinomycetota</taxon>
        <taxon>Actinomycetes</taxon>
        <taxon>Pseudonocardiales</taxon>
        <taxon>Pseudonocardiaceae</taxon>
        <taxon>Streptoalloteichus</taxon>
    </lineage>
</organism>
<dbReference type="Proteomes" id="UP001205311">
    <property type="component" value="Unassembled WGS sequence"/>
</dbReference>
<dbReference type="RefSeq" id="WP_253667416.1">
    <property type="nucleotide sequence ID" value="NZ_JAMTCP010000001.1"/>
</dbReference>
<keyword evidence="1" id="KW-0812">Transmembrane</keyword>
<accession>A0ABT1HLM6</accession>
<keyword evidence="1" id="KW-0472">Membrane</keyword>
<name>A0ABT1HLM6_STRSD</name>
<evidence type="ECO:0008006" key="4">
    <source>
        <dbReference type="Google" id="ProtNLM"/>
    </source>
</evidence>
<keyword evidence="3" id="KW-1185">Reference proteome</keyword>
<protein>
    <recommendedName>
        <fullName evidence="4">PH domain-containing protein</fullName>
    </recommendedName>
</protein>